<keyword evidence="2" id="KW-1185">Reference proteome</keyword>
<accession>A0A5B1CCV3</accession>
<dbReference type="Proteomes" id="UP000322699">
    <property type="component" value="Unassembled WGS sequence"/>
</dbReference>
<reference evidence="1 2" key="1">
    <citation type="submission" date="2019-08" db="EMBL/GenBank/DDBJ databases">
        <title>Deep-cultivation of Planctomycetes and their phenomic and genomic characterization uncovers novel biology.</title>
        <authorList>
            <person name="Wiegand S."/>
            <person name="Jogler M."/>
            <person name="Boedeker C."/>
            <person name="Pinto D."/>
            <person name="Vollmers J."/>
            <person name="Rivas-Marin E."/>
            <person name="Kohn T."/>
            <person name="Peeters S.H."/>
            <person name="Heuer A."/>
            <person name="Rast P."/>
            <person name="Oberbeckmann S."/>
            <person name="Bunk B."/>
            <person name="Jeske O."/>
            <person name="Meyerdierks A."/>
            <person name="Storesund J.E."/>
            <person name="Kallscheuer N."/>
            <person name="Luecker S."/>
            <person name="Lage O.M."/>
            <person name="Pohl T."/>
            <person name="Merkel B.J."/>
            <person name="Hornburger P."/>
            <person name="Mueller R.-W."/>
            <person name="Bruemmer F."/>
            <person name="Labrenz M."/>
            <person name="Spormann A.M."/>
            <person name="Op Den Camp H."/>
            <person name="Overmann J."/>
            <person name="Amann R."/>
            <person name="Jetten M.S.M."/>
            <person name="Mascher T."/>
            <person name="Medema M.H."/>
            <person name="Devos D.P."/>
            <person name="Kaster A.-K."/>
            <person name="Ovreas L."/>
            <person name="Rohde M."/>
            <person name="Galperin M.Y."/>
            <person name="Jogler C."/>
        </authorList>
    </citation>
    <scope>NUCLEOTIDE SEQUENCE [LARGE SCALE GENOMIC DNA]</scope>
    <source>
        <strain evidence="1 2">LF1</strain>
    </source>
</reference>
<gene>
    <name evidence="1" type="ORF">LF1_53720</name>
</gene>
<dbReference type="EMBL" id="VRLW01000003">
    <property type="protein sequence ID" value="KAA1257223.1"/>
    <property type="molecule type" value="Genomic_DNA"/>
</dbReference>
<evidence type="ECO:0000313" key="1">
    <source>
        <dbReference type="EMBL" id="KAA1257223.1"/>
    </source>
</evidence>
<dbReference type="AlphaFoldDB" id="A0A5B1CCV3"/>
<sequence>MHVLSVSFDHLGRLWHLDPRDNPDAEGCVWNIRVSSVPRPFNAHVRNSLIESGLHQLADWIVKPRSDIWFASNHSVLLYFSPNDDILSVVEHSS</sequence>
<organism evidence="1 2">
    <name type="scientific">Rubripirellula obstinata</name>
    <dbReference type="NCBI Taxonomy" id="406547"/>
    <lineage>
        <taxon>Bacteria</taxon>
        <taxon>Pseudomonadati</taxon>
        <taxon>Planctomycetota</taxon>
        <taxon>Planctomycetia</taxon>
        <taxon>Pirellulales</taxon>
        <taxon>Pirellulaceae</taxon>
        <taxon>Rubripirellula</taxon>
    </lineage>
</organism>
<name>A0A5B1CCV3_9BACT</name>
<proteinExistence type="predicted"/>
<protein>
    <submittedName>
        <fullName evidence="1">Uncharacterized protein</fullName>
    </submittedName>
</protein>
<evidence type="ECO:0000313" key="2">
    <source>
        <dbReference type="Proteomes" id="UP000322699"/>
    </source>
</evidence>
<comment type="caution">
    <text evidence="1">The sequence shown here is derived from an EMBL/GenBank/DDBJ whole genome shotgun (WGS) entry which is preliminary data.</text>
</comment>